<evidence type="ECO:0000313" key="2">
    <source>
        <dbReference type="Proteomes" id="UP001162483"/>
    </source>
</evidence>
<accession>A0ABN9ACQ2</accession>
<keyword evidence="2" id="KW-1185">Reference proteome</keyword>
<dbReference type="EMBL" id="CATNWA010000068">
    <property type="protein sequence ID" value="CAI9532595.1"/>
    <property type="molecule type" value="Genomic_DNA"/>
</dbReference>
<organism evidence="1 2">
    <name type="scientific">Staurois parvus</name>
    <dbReference type="NCBI Taxonomy" id="386267"/>
    <lineage>
        <taxon>Eukaryota</taxon>
        <taxon>Metazoa</taxon>
        <taxon>Chordata</taxon>
        <taxon>Craniata</taxon>
        <taxon>Vertebrata</taxon>
        <taxon>Euteleostomi</taxon>
        <taxon>Amphibia</taxon>
        <taxon>Batrachia</taxon>
        <taxon>Anura</taxon>
        <taxon>Neobatrachia</taxon>
        <taxon>Ranoidea</taxon>
        <taxon>Ranidae</taxon>
        <taxon>Staurois</taxon>
    </lineage>
</organism>
<protein>
    <recommendedName>
        <fullName evidence="3">Ribulose-1,5-bisphosphate carboxylase/oxygenase large subunit</fullName>
    </recommendedName>
</protein>
<sequence>MSCQSAPGYMSKKECEGPARGAYNLKEYRILPE</sequence>
<evidence type="ECO:0000313" key="1">
    <source>
        <dbReference type="EMBL" id="CAI9532595.1"/>
    </source>
</evidence>
<comment type="caution">
    <text evidence="1">The sequence shown here is derived from an EMBL/GenBank/DDBJ whole genome shotgun (WGS) entry which is preliminary data.</text>
</comment>
<name>A0ABN9ACQ2_9NEOB</name>
<evidence type="ECO:0008006" key="3">
    <source>
        <dbReference type="Google" id="ProtNLM"/>
    </source>
</evidence>
<dbReference type="Proteomes" id="UP001162483">
    <property type="component" value="Unassembled WGS sequence"/>
</dbReference>
<reference evidence="1" key="1">
    <citation type="submission" date="2023-05" db="EMBL/GenBank/DDBJ databases">
        <authorList>
            <person name="Stuckert A."/>
        </authorList>
    </citation>
    <scope>NUCLEOTIDE SEQUENCE</scope>
</reference>
<proteinExistence type="predicted"/>
<gene>
    <name evidence="1" type="ORF">SPARVUS_LOCUS244107</name>
</gene>